<dbReference type="PANTHER" id="PTHR12630:SF1">
    <property type="entry name" value="GLUCOSIDASE 2 SUBUNIT BETA"/>
    <property type="match status" value="1"/>
</dbReference>
<dbReference type="Proteomes" id="UP001549921">
    <property type="component" value="Unassembled WGS sequence"/>
</dbReference>
<evidence type="ECO:0000313" key="4">
    <source>
        <dbReference type="Proteomes" id="UP001549921"/>
    </source>
</evidence>
<keyword evidence="1" id="KW-0472">Membrane</keyword>
<reference evidence="3 4" key="1">
    <citation type="submission" date="2024-06" db="EMBL/GenBank/DDBJ databases">
        <title>A chromosome-level genome assembly of beet webworm, Loxostege sticticalis.</title>
        <authorList>
            <person name="Zhang Y."/>
        </authorList>
    </citation>
    <scope>NUCLEOTIDE SEQUENCE [LARGE SCALE GENOMIC DNA]</scope>
    <source>
        <strain evidence="3">AQ028</strain>
        <tissue evidence="3">Male pupae</tissue>
    </source>
</reference>
<comment type="caution">
    <text evidence="3">The sequence shown here is derived from an EMBL/GenBank/DDBJ whole genome shotgun (WGS) entry which is preliminary data.</text>
</comment>
<evidence type="ECO:0000259" key="2">
    <source>
        <dbReference type="Pfam" id="PF12999"/>
    </source>
</evidence>
<sequence>MGIKKKKNVIVIAVCVFVSFILYQLYFFLTITSETAAGFKLVTVIDHSKLIYPKDHVRSEADKYINENGIIRGVHYALMPRYRPDSNREFKCLNSDQRIPFDQVNDDYCDCDDSSDEPSTTACVNGTFFCDTQYPNKQVAYNKVPSNKVNDGICDCCDGSDEWLQGPHQKLLSQSSSKHYRHYVVKCPSNCFK</sequence>
<evidence type="ECO:0000313" key="3">
    <source>
        <dbReference type="EMBL" id="KAL0831759.1"/>
    </source>
</evidence>
<keyword evidence="1" id="KW-1133">Transmembrane helix</keyword>
<keyword evidence="1" id="KW-0812">Transmembrane</keyword>
<dbReference type="EMBL" id="JBEDNZ010000011">
    <property type="protein sequence ID" value="KAL0831759.1"/>
    <property type="molecule type" value="Genomic_DNA"/>
</dbReference>
<organism evidence="3 4">
    <name type="scientific">Loxostege sticticalis</name>
    <name type="common">Beet webworm moth</name>
    <dbReference type="NCBI Taxonomy" id="481309"/>
    <lineage>
        <taxon>Eukaryota</taxon>
        <taxon>Metazoa</taxon>
        <taxon>Ecdysozoa</taxon>
        <taxon>Arthropoda</taxon>
        <taxon>Hexapoda</taxon>
        <taxon>Insecta</taxon>
        <taxon>Pterygota</taxon>
        <taxon>Neoptera</taxon>
        <taxon>Endopterygota</taxon>
        <taxon>Lepidoptera</taxon>
        <taxon>Glossata</taxon>
        <taxon>Ditrysia</taxon>
        <taxon>Pyraloidea</taxon>
        <taxon>Crambidae</taxon>
        <taxon>Pyraustinae</taxon>
        <taxon>Loxostege</taxon>
    </lineage>
</organism>
<feature type="transmembrane region" description="Helical" evidence="1">
    <location>
        <begin position="9"/>
        <end position="29"/>
    </location>
</feature>
<feature type="domain" description="Glucosidase II beta subunit N-terminal" evidence="2">
    <location>
        <begin position="69"/>
        <end position="165"/>
    </location>
</feature>
<dbReference type="PANTHER" id="PTHR12630">
    <property type="entry name" value="N-LINKED OLIGOSACCHARIDE PROCESSING"/>
    <property type="match status" value="1"/>
</dbReference>
<dbReference type="InterPro" id="IPR028146">
    <property type="entry name" value="PRKCSH_N"/>
</dbReference>
<protein>
    <recommendedName>
        <fullName evidence="2">Glucosidase II beta subunit N-terminal domain-containing protein</fullName>
    </recommendedName>
</protein>
<name>A0ABD0T166_LOXSC</name>
<dbReference type="Pfam" id="PF12999">
    <property type="entry name" value="PRKCSH-like"/>
    <property type="match status" value="1"/>
</dbReference>
<proteinExistence type="predicted"/>
<evidence type="ECO:0000256" key="1">
    <source>
        <dbReference type="SAM" id="Phobius"/>
    </source>
</evidence>
<dbReference type="InterPro" id="IPR039794">
    <property type="entry name" value="Gtb1-like"/>
</dbReference>
<dbReference type="AlphaFoldDB" id="A0ABD0T166"/>
<gene>
    <name evidence="3" type="ORF">ABMA28_001299</name>
</gene>
<accession>A0ABD0T166</accession>